<sequence>MLDKPPGITSNAALHKAKQLLNARKGGHTGSLDPIATGLLPLCFGEATKLAGFFLGSDKIYWARLKLGQTTDTGDCEGKTLLQRPVTVDHETIETALESFRGEFEQTPPMYSAVKVNGQPLYRLARAGKEIERAARPVLVYRLDLLSFGEQQIEIELHCSHGFYVRGLAQDLGESLGCGAHVVALRRLHVAGLGIQRAVTLDELERLGSSSCRRRKLLAGDEALSHIPTVELSVDAAFYLCRGQAVRAADLPADGWVRLYSRDAGFLGVGTITKDGRVAPRRLVTSS</sequence>
<evidence type="ECO:0000259" key="6">
    <source>
        <dbReference type="Pfam" id="PF16198"/>
    </source>
</evidence>
<dbReference type="EC" id="5.4.99.25" evidence="1"/>
<dbReference type="GO" id="GO:1990481">
    <property type="term" value="P:mRNA pseudouridine synthesis"/>
    <property type="evidence" value="ECO:0007669"/>
    <property type="project" value="TreeGrafter"/>
</dbReference>
<dbReference type="InterPro" id="IPR002501">
    <property type="entry name" value="PsdUridine_synth_N"/>
</dbReference>
<dbReference type="PANTHER" id="PTHR13767:SF2">
    <property type="entry name" value="PSEUDOURIDYLATE SYNTHASE TRUB1"/>
    <property type="match status" value="1"/>
</dbReference>
<organism evidence="7">
    <name type="scientific">marine metagenome</name>
    <dbReference type="NCBI Taxonomy" id="408172"/>
    <lineage>
        <taxon>unclassified sequences</taxon>
        <taxon>metagenomes</taxon>
        <taxon>ecological metagenomes</taxon>
    </lineage>
</organism>
<dbReference type="InterPro" id="IPR032819">
    <property type="entry name" value="TruB_C"/>
</dbReference>
<evidence type="ECO:0000259" key="5">
    <source>
        <dbReference type="Pfam" id="PF09157"/>
    </source>
</evidence>
<dbReference type="InterPro" id="IPR015240">
    <property type="entry name" value="tRNA_sdUridine_synth_fam1_C"/>
</dbReference>
<dbReference type="InterPro" id="IPR036974">
    <property type="entry name" value="PUA_sf"/>
</dbReference>
<evidence type="ECO:0000256" key="1">
    <source>
        <dbReference type="ARBA" id="ARBA00012787"/>
    </source>
</evidence>
<dbReference type="Gene3D" id="3.30.2350.10">
    <property type="entry name" value="Pseudouridine synthase"/>
    <property type="match status" value="1"/>
</dbReference>
<evidence type="ECO:0000259" key="4">
    <source>
        <dbReference type="Pfam" id="PF01509"/>
    </source>
</evidence>
<dbReference type="HAMAP" id="MF_01080">
    <property type="entry name" value="TruB_bact"/>
    <property type="match status" value="1"/>
</dbReference>
<dbReference type="GO" id="GO:0003723">
    <property type="term" value="F:RNA binding"/>
    <property type="evidence" value="ECO:0007669"/>
    <property type="project" value="InterPro"/>
</dbReference>
<dbReference type="CDD" id="cd21152">
    <property type="entry name" value="PUA_TruB_bacterial"/>
    <property type="match status" value="1"/>
</dbReference>
<reference evidence="7" key="1">
    <citation type="submission" date="2018-05" db="EMBL/GenBank/DDBJ databases">
        <authorList>
            <person name="Lanie J.A."/>
            <person name="Ng W.-L."/>
            <person name="Kazmierczak K.M."/>
            <person name="Andrzejewski T.M."/>
            <person name="Davidsen T.M."/>
            <person name="Wayne K.J."/>
            <person name="Tettelin H."/>
            <person name="Glass J.I."/>
            <person name="Rusch D."/>
            <person name="Podicherti R."/>
            <person name="Tsui H.-C.T."/>
            <person name="Winkler M.E."/>
        </authorList>
    </citation>
    <scope>NUCLEOTIDE SEQUENCE</scope>
</reference>
<evidence type="ECO:0000256" key="2">
    <source>
        <dbReference type="ARBA" id="ARBA00022694"/>
    </source>
</evidence>
<dbReference type="InterPro" id="IPR015947">
    <property type="entry name" value="PUA-like_sf"/>
</dbReference>
<keyword evidence="3" id="KW-0413">Isomerase</keyword>
<dbReference type="PANTHER" id="PTHR13767">
    <property type="entry name" value="TRNA-PSEUDOURIDINE SYNTHASE"/>
    <property type="match status" value="1"/>
</dbReference>
<dbReference type="Pfam" id="PF16198">
    <property type="entry name" value="TruB_C_2"/>
    <property type="match status" value="1"/>
</dbReference>
<evidence type="ECO:0000313" key="7">
    <source>
        <dbReference type="EMBL" id="SVB04492.1"/>
    </source>
</evidence>
<dbReference type="Pfam" id="PF01509">
    <property type="entry name" value="TruB_N"/>
    <property type="match status" value="1"/>
</dbReference>
<dbReference type="InterPro" id="IPR014780">
    <property type="entry name" value="tRNA_psdUridine_synth_TruB"/>
</dbReference>
<dbReference type="EMBL" id="UINC01026657">
    <property type="protein sequence ID" value="SVB04492.1"/>
    <property type="molecule type" value="Genomic_DNA"/>
</dbReference>
<feature type="domain" description="tRNA pseudouridine synthase II TruB subfamily 1 C-terminal" evidence="5">
    <location>
        <begin position="228"/>
        <end position="284"/>
    </location>
</feature>
<dbReference type="GO" id="GO:0006400">
    <property type="term" value="P:tRNA modification"/>
    <property type="evidence" value="ECO:0007669"/>
    <property type="project" value="TreeGrafter"/>
</dbReference>
<accession>A0A382ATU2</accession>
<feature type="domain" description="Pseudouridine synthase II N-terminal" evidence="4">
    <location>
        <begin position="18"/>
        <end position="165"/>
    </location>
</feature>
<gene>
    <name evidence="7" type="ORF">METZ01_LOCUS157346</name>
</gene>
<feature type="domain" description="tRNA pseudouridylate synthase B C-terminal" evidence="6">
    <location>
        <begin position="166"/>
        <end position="206"/>
    </location>
</feature>
<dbReference type="FunFam" id="2.30.130.10:FF:000012">
    <property type="entry name" value="tRNA pseudouridine synthase B"/>
    <property type="match status" value="1"/>
</dbReference>
<dbReference type="SUPFAM" id="SSF88697">
    <property type="entry name" value="PUA domain-like"/>
    <property type="match status" value="1"/>
</dbReference>
<dbReference type="CDD" id="cd02573">
    <property type="entry name" value="PseudoU_synth_EcTruB"/>
    <property type="match status" value="1"/>
</dbReference>
<keyword evidence="2" id="KW-0819">tRNA processing</keyword>
<evidence type="ECO:0000256" key="3">
    <source>
        <dbReference type="ARBA" id="ARBA00023235"/>
    </source>
</evidence>
<dbReference type="SUPFAM" id="SSF55120">
    <property type="entry name" value="Pseudouridine synthase"/>
    <property type="match status" value="1"/>
</dbReference>
<dbReference type="Gene3D" id="2.30.130.10">
    <property type="entry name" value="PUA domain"/>
    <property type="match status" value="1"/>
</dbReference>
<proteinExistence type="inferred from homology"/>
<protein>
    <recommendedName>
        <fullName evidence="1">tRNA pseudouridine(55) synthase</fullName>
        <ecNumber evidence="1">5.4.99.25</ecNumber>
    </recommendedName>
</protein>
<dbReference type="NCBIfam" id="TIGR00431">
    <property type="entry name" value="TruB"/>
    <property type="match status" value="1"/>
</dbReference>
<name>A0A382ATU2_9ZZZZ</name>
<dbReference type="Pfam" id="PF09157">
    <property type="entry name" value="TruB-C_2"/>
    <property type="match status" value="1"/>
</dbReference>
<dbReference type="InterPro" id="IPR020103">
    <property type="entry name" value="PsdUridine_synth_cat_dom_sf"/>
</dbReference>
<dbReference type="AlphaFoldDB" id="A0A382ATU2"/>
<dbReference type="GO" id="GO:0160148">
    <property type="term" value="F:tRNA pseudouridine(55) synthase activity"/>
    <property type="evidence" value="ECO:0007669"/>
    <property type="project" value="UniProtKB-EC"/>
</dbReference>